<name>A0A024Q987_9BACI</name>
<dbReference type="GO" id="GO:0005829">
    <property type="term" value="C:cytosol"/>
    <property type="evidence" value="ECO:0007669"/>
    <property type="project" value="TreeGrafter"/>
</dbReference>
<accession>A0A024Q987</accession>
<evidence type="ECO:0000259" key="3">
    <source>
        <dbReference type="Pfam" id="PF01156"/>
    </source>
</evidence>
<proteinExistence type="predicted"/>
<keyword evidence="5" id="KW-1185">Reference proteome</keyword>
<dbReference type="InterPro" id="IPR036452">
    <property type="entry name" value="Ribo_hydro-like"/>
</dbReference>
<evidence type="ECO:0000256" key="1">
    <source>
        <dbReference type="ARBA" id="ARBA00022801"/>
    </source>
</evidence>
<dbReference type="Pfam" id="PF01156">
    <property type="entry name" value="IU_nuc_hydro"/>
    <property type="match status" value="1"/>
</dbReference>
<dbReference type="GO" id="GO:0008477">
    <property type="term" value="F:purine nucleosidase activity"/>
    <property type="evidence" value="ECO:0007669"/>
    <property type="project" value="TreeGrafter"/>
</dbReference>
<organism evidence="4 5">
    <name type="scientific">Virgibacillus massiliensis</name>
    <dbReference type="NCBI Taxonomy" id="1462526"/>
    <lineage>
        <taxon>Bacteria</taxon>
        <taxon>Bacillati</taxon>
        <taxon>Bacillota</taxon>
        <taxon>Bacilli</taxon>
        <taxon>Bacillales</taxon>
        <taxon>Bacillaceae</taxon>
        <taxon>Virgibacillus</taxon>
    </lineage>
</organism>
<dbReference type="GO" id="GO:0006152">
    <property type="term" value="P:purine nucleoside catabolic process"/>
    <property type="evidence" value="ECO:0007669"/>
    <property type="project" value="TreeGrafter"/>
</dbReference>
<keyword evidence="1 4" id="KW-0378">Hydrolase</keyword>
<dbReference type="Gene3D" id="3.90.245.10">
    <property type="entry name" value="Ribonucleoside hydrolase-like"/>
    <property type="match status" value="1"/>
</dbReference>
<reference evidence="5" key="2">
    <citation type="submission" date="2014-05" db="EMBL/GenBank/DDBJ databases">
        <title>Draft genome sequence of Virgibacillus massiliensis Vm-5.</title>
        <authorList>
            <person name="Khelaifia S."/>
            <person name="Croce O."/>
            <person name="Lagier J.C."/>
            <person name="Raoult D."/>
        </authorList>
    </citation>
    <scope>NUCLEOTIDE SEQUENCE [LARGE SCALE GENOMIC DNA]</scope>
    <source>
        <strain evidence="5">Vm-5</strain>
    </source>
</reference>
<dbReference type="PANTHER" id="PTHR12304:SF4">
    <property type="entry name" value="URIDINE NUCLEOSIDASE"/>
    <property type="match status" value="1"/>
</dbReference>
<reference evidence="4 5" key="1">
    <citation type="submission" date="2014-03" db="EMBL/GenBank/DDBJ databases">
        <authorList>
            <person name="Urmite Genomes U."/>
        </authorList>
    </citation>
    <scope>NUCLEOTIDE SEQUENCE [LARGE SCALE GENOMIC DNA]</scope>
    <source>
        <strain evidence="4 5">Vm-5</strain>
    </source>
</reference>
<feature type="domain" description="Inosine/uridine-preferring nucleoside hydrolase" evidence="3">
    <location>
        <begin position="5"/>
        <end position="313"/>
    </location>
</feature>
<dbReference type="SUPFAM" id="SSF53590">
    <property type="entry name" value="Nucleoside hydrolase"/>
    <property type="match status" value="1"/>
</dbReference>
<dbReference type="CDD" id="cd00455">
    <property type="entry name" value="nuc_hydro"/>
    <property type="match status" value="1"/>
</dbReference>
<protein>
    <submittedName>
        <fullName evidence="4">Pyrimidine-specific ribonucleoside hydrolase RihA</fullName>
    </submittedName>
</protein>
<keyword evidence="2" id="KW-0326">Glycosidase</keyword>
<dbReference type="OrthoDB" id="9797882at2"/>
<dbReference type="EMBL" id="CCDP010000001">
    <property type="protein sequence ID" value="CDQ39103.1"/>
    <property type="molecule type" value="Genomic_DNA"/>
</dbReference>
<evidence type="ECO:0000313" key="4">
    <source>
        <dbReference type="EMBL" id="CDQ39103.1"/>
    </source>
</evidence>
<dbReference type="AlphaFoldDB" id="A0A024Q987"/>
<dbReference type="PANTHER" id="PTHR12304">
    <property type="entry name" value="INOSINE-URIDINE PREFERRING NUCLEOSIDE HYDROLASE"/>
    <property type="match status" value="1"/>
</dbReference>
<dbReference type="RefSeq" id="WP_038243044.1">
    <property type="nucleotide sequence ID" value="NZ_BNER01000003.1"/>
</dbReference>
<dbReference type="InterPro" id="IPR001910">
    <property type="entry name" value="Inosine/uridine_hydrolase_dom"/>
</dbReference>
<dbReference type="STRING" id="1462526.BN990_01386"/>
<dbReference type="Proteomes" id="UP000028875">
    <property type="component" value="Unassembled WGS sequence"/>
</dbReference>
<evidence type="ECO:0000313" key="5">
    <source>
        <dbReference type="Proteomes" id="UP000028875"/>
    </source>
</evidence>
<dbReference type="eggNOG" id="COG1957">
    <property type="taxonomic scope" value="Bacteria"/>
</dbReference>
<gene>
    <name evidence="4" type="primary">rihA</name>
    <name evidence="4" type="ORF">BN990_01386</name>
</gene>
<dbReference type="InterPro" id="IPR023186">
    <property type="entry name" value="IUNH"/>
</dbReference>
<comment type="caution">
    <text evidence="4">The sequence shown here is derived from an EMBL/GenBank/DDBJ whole genome shotgun (WGS) entry which is preliminary data.</text>
</comment>
<sequence length="331" mass="36920">MVQKVLLFGDVGIDDTIALIYAYLNDDIEIVGIVADYGNVSRDNAIANILYIRSLFPTQEVQDIKVIAGAHIPMTGEAPEYVPEIHGEYGLGPITPPKKHLSNGISENFFEVVELINRYKDELVIVNIGRLTSLASLFILYKSLMSSIKAYYIMGGAFWVPGNITAVSEANFHGDPVAAQIVLENAKNVTIIPLNVTKYAIATPQMVDFIDQMGSVHIVKVLLDYYYDFYKKRNPTIQGSPLHDVLTLMAVYKPGMLSYQKLPIHIVQAKSGIVRGQSIADIRPYANLEDMQTDEAVGGKIHRIAFQLDYQKFYIDLMSIMTGERFDGYAK</sequence>
<evidence type="ECO:0000256" key="2">
    <source>
        <dbReference type="ARBA" id="ARBA00023295"/>
    </source>
</evidence>